<dbReference type="AlphaFoldDB" id="Q2RNG9"/>
<dbReference type="EnsemblBacteria" id="ABC24326">
    <property type="protein sequence ID" value="ABC24326"/>
    <property type="gene ID" value="Rru_A3532"/>
</dbReference>
<dbReference type="Pfam" id="PF00582">
    <property type="entry name" value="Usp"/>
    <property type="match status" value="1"/>
</dbReference>
<reference evidence="3 4" key="1">
    <citation type="journal article" date="2011" name="Stand. Genomic Sci.">
        <title>Complete genome sequence of Rhodospirillum rubrum type strain (S1).</title>
        <authorList>
            <person name="Munk A.C."/>
            <person name="Copeland A."/>
            <person name="Lucas S."/>
            <person name="Lapidus A."/>
            <person name="Del Rio T.G."/>
            <person name="Barry K."/>
            <person name="Detter J.C."/>
            <person name="Hammon N."/>
            <person name="Israni S."/>
            <person name="Pitluck S."/>
            <person name="Brettin T."/>
            <person name="Bruce D."/>
            <person name="Han C."/>
            <person name="Tapia R."/>
            <person name="Gilna P."/>
            <person name="Schmutz J."/>
            <person name="Larimer F."/>
            <person name="Land M."/>
            <person name="Kyrpides N.C."/>
            <person name="Mavromatis K."/>
            <person name="Richardson P."/>
            <person name="Rohde M."/>
            <person name="Goker M."/>
            <person name="Klenk H.P."/>
            <person name="Zhang Y."/>
            <person name="Roberts G.P."/>
            <person name="Reslewic S."/>
            <person name="Schwartz D.C."/>
        </authorList>
    </citation>
    <scope>NUCLEOTIDE SEQUENCE [LARGE SCALE GENOMIC DNA]</scope>
    <source>
        <strain evidence="4">ATCC 11170 / ATH 1.1.1 / DSM 467 / LMG 4362 / NCIMB 8255 / S1</strain>
    </source>
</reference>
<feature type="compositionally biased region" description="Low complexity" evidence="1">
    <location>
        <begin position="9"/>
        <end position="18"/>
    </location>
</feature>
<evidence type="ECO:0000256" key="1">
    <source>
        <dbReference type="SAM" id="MobiDB-lite"/>
    </source>
</evidence>
<protein>
    <submittedName>
        <fullName evidence="3">UspA</fullName>
    </submittedName>
</protein>
<dbReference type="SUPFAM" id="SSF52402">
    <property type="entry name" value="Adenine nucleotide alpha hydrolases-like"/>
    <property type="match status" value="1"/>
</dbReference>
<dbReference type="RefSeq" id="WP_011391279.1">
    <property type="nucleotide sequence ID" value="NC_007643.1"/>
</dbReference>
<dbReference type="STRING" id="269796.Rru_A3532"/>
<gene>
    <name evidence="3" type="ordered locus">Rru_A3532</name>
</gene>
<evidence type="ECO:0000313" key="4">
    <source>
        <dbReference type="Proteomes" id="UP000001929"/>
    </source>
</evidence>
<dbReference type="CDD" id="cd00293">
    <property type="entry name" value="USP-like"/>
    <property type="match status" value="1"/>
</dbReference>
<organism evidence="3 4">
    <name type="scientific">Rhodospirillum rubrum (strain ATCC 11170 / ATH 1.1.1 / DSM 467 / LMG 4362 / NCIMB 8255 / S1)</name>
    <dbReference type="NCBI Taxonomy" id="269796"/>
    <lineage>
        <taxon>Bacteria</taxon>
        <taxon>Pseudomonadati</taxon>
        <taxon>Pseudomonadota</taxon>
        <taxon>Alphaproteobacteria</taxon>
        <taxon>Rhodospirillales</taxon>
        <taxon>Rhodospirillaceae</taxon>
        <taxon>Rhodospirillum</taxon>
    </lineage>
</organism>
<accession>Q2RNG9</accession>
<dbReference type="PATRIC" id="fig|269796.9.peg.3649"/>
<dbReference type="PhylomeDB" id="Q2RNG9"/>
<proteinExistence type="predicted"/>
<dbReference type="Gene3D" id="3.40.50.12370">
    <property type="match status" value="1"/>
</dbReference>
<keyword evidence="4" id="KW-1185">Reference proteome</keyword>
<feature type="domain" description="UspA" evidence="2">
    <location>
        <begin position="35"/>
        <end position="173"/>
    </location>
</feature>
<dbReference type="InterPro" id="IPR006016">
    <property type="entry name" value="UspA"/>
</dbReference>
<evidence type="ECO:0000259" key="2">
    <source>
        <dbReference type="Pfam" id="PF00582"/>
    </source>
</evidence>
<sequence length="185" mass="19841">MDADDLPDDSAPLASPPSVAEGVHDGVDETHPHGRTFLVVVDDSEEMNAALAYACLRARVTGGRVALLRVIEPAEFQHFAFIDSIMEHEARERAEQLLQRMAAEVNRRSGQLPMLYVREGKAVDELLSLIDEEPGLSILVLAAGKGKDGPGPLVTACGSGLMARLRVPVTIVPAGLTPEDIERLA</sequence>
<dbReference type="Proteomes" id="UP000001929">
    <property type="component" value="Chromosome"/>
</dbReference>
<dbReference type="eggNOG" id="COG0589">
    <property type="taxonomic scope" value="Bacteria"/>
</dbReference>
<dbReference type="HOGENOM" id="CLU_117163_0_0_5"/>
<evidence type="ECO:0000313" key="3">
    <source>
        <dbReference type="EMBL" id="ABC24326.1"/>
    </source>
</evidence>
<feature type="region of interest" description="Disordered" evidence="1">
    <location>
        <begin position="1"/>
        <end position="27"/>
    </location>
</feature>
<dbReference type="EMBL" id="CP000230">
    <property type="protein sequence ID" value="ABC24326.1"/>
    <property type="molecule type" value="Genomic_DNA"/>
</dbReference>
<dbReference type="KEGG" id="rru:Rru_A3532"/>
<name>Q2RNG9_RHORT</name>